<dbReference type="InterPro" id="IPR036388">
    <property type="entry name" value="WH-like_DNA-bd_sf"/>
</dbReference>
<dbReference type="Pfam" id="PF01051">
    <property type="entry name" value="Rep3_N"/>
    <property type="match status" value="1"/>
</dbReference>
<feature type="compositionally biased region" description="Basic and acidic residues" evidence="2">
    <location>
        <begin position="13"/>
        <end position="23"/>
    </location>
</feature>
<name>A0A073IE05_9RHOB</name>
<proteinExistence type="inferred from homology"/>
<comment type="similarity">
    <text evidence="1">Belongs to the initiator RepB protein family.</text>
</comment>
<dbReference type="RefSeq" id="WP_025057681.1">
    <property type="nucleotide sequence ID" value="NZ_JAMC01000024.1"/>
</dbReference>
<accession>A0A073IE05</accession>
<dbReference type="Pfam" id="PF21205">
    <property type="entry name" value="Rep3_C"/>
    <property type="match status" value="1"/>
</dbReference>
<sequence>MFGMGYAVNSAKTSDHDPDQLSKAGELVDGHYSERALRNPPSLQALKLQDVLMKNAGGKIADDRWHELPLATFKQVKGFRNLTHEDVVRLFEELRSVTMRHVNNAEGHTAIYGLIAVGRVDMDEGTGRLRYKFDDEFRKIVEKSNLYAVLDYRAGLAMSSRYAHRLHEMISFRAARQRQIERFTIEELRARLGVQTGKLSTWTAFKQKALDTAIEEVNQSSRFHVSFRITKRERRKTSEVELTWEVKEVLEDAKKEQEAHSIVRKGRRAETKIRLSFPETGSVKYTDPWEKLAHENCNWDHRKIADAFRSFCTQKNIKLSAKNIETVFVNFCKSQSKI</sequence>
<feature type="region of interest" description="Disordered" evidence="2">
    <location>
        <begin position="1"/>
        <end position="23"/>
    </location>
</feature>
<dbReference type="GO" id="GO:0003887">
    <property type="term" value="F:DNA-directed DNA polymerase activity"/>
    <property type="evidence" value="ECO:0007669"/>
    <property type="project" value="InterPro"/>
</dbReference>
<reference evidence="4 5" key="1">
    <citation type="submission" date="2014-01" db="EMBL/GenBank/DDBJ databases">
        <title>Sulfitobacter donghicola JCM 14565 Genome Sequencing.</title>
        <authorList>
            <person name="Lai Q."/>
            <person name="Hong Z."/>
        </authorList>
    </citation>
    <scope>NUCLEOTIDE SEQUENCE [LARGE SCALE GENOMIC DNA]</scope>
    <source>
        <strain evidence="4 5">JCM 14565</strain>
    </source>
</reference>
<dbReference type="Proteomes" id="UP000027734">
    <property type="component" value="Unassembled WGS sequence"/>
</dbReference>
<dbReference type="InterPro" id="IPR036390">
    <property type="entry name" value="WH_DNA-bd_sf"/>
</dbReference>
<feature type="domain" description="Initiator Rep protein WH1" evidence="3">
    <location>
        <begin position="41"/>
        <end position="170"/>
    </location>
</feature>
<comment type="caution">
    <text evidence="4">The sequence shown here is derived from an EMBL/GenBank/DDBJ whole genome shotgun (WGS) entry which is preliminary data.</text>
</comment>
<evidence type="ECO:0000259" key="3">
    <source>
        <dbReference type="Pfam" id="PF01051"/>
    </source>
</evidence>
<dbReference type="AlphaFoldDB" id="A0A073IE05"/>
<dbReference type="Gene3D" id="1.10.10.10">
    <property type="entry name" value="Winged helix-like DNA-binding domain superfamily/Winged helix DNA-binding domain"/>
    <property type="match status" value="1"/>
</dbReference>
<dbReference type="EMBL" id="JAMC01000024">
    <property type="protein sequence ID" value="KEJ87736.1"/>
    <property type="molecule type" value="Genomic_DNA"/>
</dbReference>
<dbReference type="OrthoDB" id="7755443at2"/>
<evidence type="ECO:0000256" key="2">
    <source>
        <dbReference type="SAM" id="MobiDB-lite"/>
    </source>
</evidence>
<dbReference type="InterPro" id="IPR000525">
    <property type="entry name" value="Initiator_Rep_WH1"/>
</dbReference>
<evidence type="ECO:0000256" key="1">
    <source>
        <dbReference type="ARBA" id="ARBA00038283"/>
    </source>
</evidence>
<protein>
    <recommendedName>
        <fullName evidence="3">Initiator Rep protein WH1 domain-containing protein</fullName>
    </recommendedName>
</protein>
<keyword evidence="5" id="KW-1185">Reference proteome</keyword>
<dbReference type="GO" id="GO:0006270">
    <property type="term" value="P:DNA replication initiation"/>
    <property type="evidence" value="ECO:0007669"/>
    <property type="project" value="InterPro"/>
</dbReference>
<dbReference type="eggNOG" id="COG5527">
    <property type="taxonomic scope" value="Bacteria"/>
</dbReference>
<organism evidence="4 5">
    <name type="scientific">Sulfitobacter donghicola DSW-25 = KCTC 12864 = JCM 14565</name>
    <dbReference type="NCBI Taxonomy" id="1300350"/>
    <lineage>
        <taxon>Bacteria</taxon>
        <taxon>Pseudomonadati</taxon>
        <taxon>Pseudomonadota</taxon>
        <taxon>Alphaproteobacteria</taxon>
        <taxon>Rhodobacterales</taxon>
        <taxon>Roseobacteraceae</taxon>
        <taxon>Sulfitobacter</taxon>
    </lineage>
</organism>
<evidence type="ECO:0000313" key="5">
    <source>
        <dbReference type="Proteomes" id="UP000027734"/>
    </source>
</evidence>
<dbReference type="SUPFAM" id="SSF46785">
    <property type="entry name" value="Winged helix' DNA-binding domain"/>
    <property type="match status" value="1"/>
</dbReference>
<gene>
    <name evidence="4" type="ORF">DSW25_05370</name>
</gene>
<evidence type="ECO:0000313" key="4">
    <source>
        <dbReference type="EMBL" id="KEJ87736.1"/>
    </source>
</evidence>